<comment type="caution">
    <text evidence="1">The sequence shown here is derived from an EMBL/GenBank/DDBJ whole genome shotgun (WGS) entry which is preliminary data.</text>
</comment>
<gene>
    <name evidence="1" type="ORF">BO70DRAFT_428847</name>
</gene>
<dbReference type="AlphaFoldDB" id="A0A317WBK4"/>
<name>A0A317WBK4_9EURO</name>
<dbReference type="VEuPathDB" id="FungiDB:BO70DRAFT_428847"/>
<dbReference type="Proteomes" id="UP000247233">
    <property type="component" value="Unassembled WGS sequence"/>
</dbReference>
<dbReference type="OrthoDB" id="2935237at2759"/>
<reference evidence="1 2" key="1">
    <citation type="submission" date="2016-12" db="EMBL/GenBank/DDBJ databases">
        <title>The genomes of Aspergillus section Nigri reveals drivers in fungal speciation.</title>
        <authorList>
            <consortium name="DOE Joint Genome Institute"/>
            <person name="Vesth T.C."/>
            <person name="Nybo J."/>
            <person name="Theobald S."/>
            <person name="Brandl J."/>
            <person name="Frisvad J.C."/>
            <person name="Nielsen K.F."/>
            <person name="Lyhne E.K."/>
            <person name="Kogle M.E."/>
            <person name="Kuo A."/>
            <person name="Riley R."/>
            <person name="Clum A."/>
            <person name="Nolan M."/>
            <person name="Lipzen A."/>
            <person name="Salamov A."/>
            <person name="Henrissat B."/>
            <person name="Wiebenga A."/>
            <person name="De Vries R.P."/>
            <person name="Grigoriev I.V."/>
            <person name="Mortensen U.H."/>
            <person name="Andersen M.R."/>
            <person name="Baker S.E."/>
        </authorList>
    </citation>
    <scope>NUCLEOTIDE SEQUENCE [LARGE SCALE GENOMIC DNA]</scope>
    <source>
        <strain evidence="1 2">CBS 117.55</strain>
    </source>
</reference>
<proteinExistence type="predicted"/>
<protein>
    <submittedName>
        <fullName evidence="1">Uncharacterized protein</fullName>
    </submittedName>
</protein>
<evidence type="ECO:0000313" key="2">
    <source>
        <dbReference type="Proteomes" id="UP000247233"/>
    </source>
</evidence>
<dbReference type="EMBL" id="MSFL01000010">
    <property type="protein sequence ID" value="PWY83579.1"/>
    <property type="molecule type" value="Genomic_DNA"/>
</dbReference>
<keyword evidence="2" id="KW-1185">Reference proteome</keyword>
<sequence length="198" mass="23395">MSELETLQSILFSGPWIWDSNEHSQIEFNDNGTGTLICRQELNVWIAAEFDWKLPSSEVLQQVFNSHTTSRKPQVITEFDIEMTLTKRRIPGRELPHYRINECLLTEKAFEPKMYTVRIEKGVLLTQSDRMYAVSTRDSRRFTLRLVLDKSPFPPREEWKRAEGAPDALRFWEWTELYARGISAAEMGVWTRFWNLFD</sequence>
<dbReference type="GeneID" id="37070252"/>
<organism evidence="1 2">
    <name type="scientific">Aspergillus heteromorphus CBS 117.55</name>
    <dbReference type="NCBI Taxonomy" id="1448321"/>
    <lineage>
        <taxon>Eukaryota</taxon>
        <taxon>Fungi</taxon>
        <taxon>Dikarya</taxon>
        <taxon>Ascomycota</taxon>
        <taxon>Pezizomycotina</taxon>
        <taxon>Eurotiomycetes</taxon>
        <taxon>Eurotiomycetidae</taxon>
        <taxon>Eurotiales</taxon>
        <taxon>Aspergillaceae</taxon>
        <taxon>Aspergillus</taxon>
        <taxon>Aspergillus subgen. Circumdati</taxon>
    </lineage>
</organism>
<accession>A0A317WBK4</accession>
<evidence type="ECO:0000313" key="1">
    <source>
        <dbReference type="EMBL" id="PWY83579.1"/>
    </source>
</evidence>
<dbReference type="RefSeq" id="XP_025400022.1">
    <property type="nucleotide sequence ID" value="XM_025548015.1"/>
</dbReference>